<dbReference type="AlphaFoldDB" id="W6S0L6"/>
<dbReference type="eggNOG" id="ENOG50342FS">
    <property type="taxonomic scope" value="Bacteria"/>
</dbReference>
<dbReference type="RefSeq" id="WP_044040465.1">
    <property type="nucleotide sequence ID" value="NZ_HG917869.1"/>
</dbReference>
<dbReference type="Pfam" id="PF15571">
    <property type="entry name" value="Imm44"/>
    <property type="match status" value="1"/>
</dbReference>
<protein>
    <submittedName>
        <fullName evidence="1">Uncharacterized protein</fullName>
    </submittedName>
</protein>
<dbReference type="PATRIC" id="fig|1216932.3.peg.3156"/>
<evidence type="ECO:0000313" key="2">
    <source>
        <dbReference type="Proteomes" id="UP000019426"/>
    </source>
</evidence>
<accession>W6S0L6</accession>
<evidence type="ECO:0000313" key="1">
    <source>
        <dbReference type="EMBL" id="CDM70303.1"/>
    </source>
</evidence>
<dbReference type="Proteomes" id="UP000019426">
    <property type="component" value="Chromosome M2/40_rep2"/>
</dbReference>
<name>W6S0L6_9CLOT</name>
<dbReference type="InterPro" id="IPR029078">
    <property type="entry name" value="Imm44"/>
</dbReference>
<organism evidence="1 2">
    <name type="scientific">Clostridium bornimense</name>
    <dbReference type="NCBI Taxonomy" id="1216932"/>
    <lineage>
        <taxon>Bacteria</taxon>
        <taxon>Bacillati</taxon>
        <taxon>Bacillota</taxon>
        <taxon>Clostridia</taxon>
        <taxon>Eubacteriales</taxon>
        <taxon>Clostridiaceae</taxon>
        <taxon>Clostridium</taxon>
    </lineage>
</organism>
<dbReference type="OrthoDB" id="1937880at2"/>
<reference evidence="1 2" key="1">
    <citation type="submission" date="2013-11" db="EMBL/GenBank/DDBJ databases">
        <title>Complete genome sequence of Clostridum sp. M2/40.</title>
        <authorList>
            <person name="Wibberg D."/>
            <person name="Puehler A."/>
            <person name="Schlueter A."/>
        </authorList>
    </citation>
    <scope>NUCLEOTIDE SEQUENCE [LARGE SCALE GENOMIC DNA]</scope>
    <source>
        <strain evidence="2">M2/40</strain>
    </source>
</reference>
<proteinExistence type="predicted"/>
<dbReference type="EMBL" id="HG917869">
    <property type="protein sequence ID" value="CDM70303.1"/>
    <property type="molecule type" value="Genomic_DNA"/>
</dbReference>
<dbReference type="HOGENOM" id="CLU_1861709_0_0_9"/>
<dbReference type="KEGG" id="clt:CM240_3186"/>
<keyword evidence="2" id="KW-1185">Reference proteome</keyword>
<sequence>MDLNINSPSYYKDIYGIDDEVYRMCREIRNFMKDKKYSDIIDIVAITPVIAPEDLDVDSKWRNSINYRIKYRVIDIRKSIDFDEYVKSDIDNKCRLIIKNILESVKAISRKGKLDYDRFQKDLLEFLEKEQYI</sequence>
<gene>
    <name evidence="1" type="ORF">CM240_3186</name>
</gene>